<reference evidence="1 2" key="1">
    <citation type="submission" date="2019-10" db="EMBL/GenBank/DDBJ databases">
        <title>Bacillus from the desert of Cuatro Cinegas, Coahuila.</title>
        <authorList>
            <person name="Olmedo-Alvarez G."/>
            <person name="Saldana S."/>
            <person name="Barcelo D."/>
        </authorList>
    </citation>
    <scope>NUCLEOTIDE SEQUENCE [LARGE SCALE GENOMIC DNA]</scope>
    <source>
        <strain evidence="1 2">CH316_11T</strain>
    </source>
</reference>
<organism evidence="1 2">
    <name type="scientific">Bacillus cereus</name>
    <dbReference type="NCBI Taxonomy" id="1396"/>
    <lineage>
        <taxon>Bacteria</taxon>
        <taxon>Bacillati</taxon>
        <taxon>Bacillota</taxon>
        <taxon>Bacilli</taxon>
        <taxon>Bacillales</taxon>
        <taxon>Bacillaceae</taxon>
        <taxon>Bacillus</taxon>
        <taxon>Bacillus cereus group</taxon>
    </lineage>
</organism>
<gene>
    <name evidence="1" type="ORF">F8165_25915</name>
</gene>
<dbReference type="AlphaFoldDB" id="A0AAN6B5X5"/>
<name>A0AAN6B5X5_BACCE</name>
<dbReference type="EMBL" id="WBPI01000023">
    <property type="protein sequence ID" value="KAB2447011.1"/>
    <property type="molecule type" value="Genomic_DNA"/>
</dbReference>
<dbReference type="Proteomes" id="UP000461739">
    <property type="component" value="Unassembled WGS sequence"/>
</dbReference>
<comment type="caution">
    <text evidence="1">The sequence shown here is derived from an EMBL/GenBank/DDBJ whole genome shotgun (WGS) entry which is preliminary data.</text>
</comment>
<accession>A0AAN6B5X5</accession>
<evidence type="ECO:0000313" key="1">
    <source>
        <dbReference type="EMBL" id="KAB2447011.1"/>
    </source>
</evidence>
<dbReference type="RefSeq" id="WP_151527296.1">
    <property type="nucleotide sequence ID" value="NZ_WBPA01000005.1"/>
</dbReference>
<sequence>MEKEKDNINVPTCSICNEPCMRTLKMLLTITHFHKTYLHEANTDNVHICIECLEKDVQTIR</sequence>
<protein>
    <submittedName>
        <fullName evidence="1">Uncharacterized protein</fullName>
    </submittedName>
</protein>
<proteinExistence type="predicted"/>
<evidence type="ECO:0000313" key="2">
    <source>
        <dbReference type="Proteomes" id="UP000461739"/>
    </source>
</evidence>